<dbReference type="PROSITE" id="PS51257">
    <property type="entry name" value="PROKAR_LIPOPROTEIN"/>
    <property type="match status" value="1"/>
</dbReference>
<dbReference type="Pfam" id="PF13970">
    <property type="entry name" value="DUF4221"/>
    <property type="match status" value="1"/>
</dbReference>
<sequence length="380" mass="44308">MKTIHIWLLLVLLIACKEKDNHSHTASITYDLDTLVIDSKGEILDLKYQLDYSGMDGNFLYNFNHFEHKLEVIDLEKGVLINKIPFQKEGPNGTGTNFTSFQLFDKNKLLISNGFYNAKIFDLNGKAIEKINLKNTSWKGQTLNDSEIIRKKIFLNQSSAKLFTIAKEEGPHSTNRADLAVFDFKNNLIKRLSIDPHNKIKTYSLISEDNSFLPPLVYLSIENALPLISHEFTNEIYWFDTTTNQIKTVDYSSKSTLDEVNSQQEHHFKNQAGLLNAYENMLTQIRFGPVVFDDKNKKYYRFSCQYEFSENPKDKSIFPEIKNIKTYLTVFQKDFQVEHELLIPELNYKISHYFVKDGKLWIFHNINDELTFIRLTPLLN</sequence>
<name>A0ABR9AGW4_9BACT</name>
<proteinExistence type="predicted"/>
<protein>
    <submittedName>
        <fullName evidence="1">DUF4221 family protein</fullName>
    </submittedName>
</protein>
<evidence type="ECO:0000313" key="1">
    <source>
        <dbReference type="EMBL" id="MBD8487981.1"/>
    </source>
</evidence>
<dbReference type="SUPFAM" id="SSF50969">
    <property type="entry name" value="YVTN repeat-like/Quinoprotein amine dehydrogenase"/>
    <property type="match status" value="1"/>
</dbReference>
<gene>
    <name evidence="1" type="ORF">IFO69_04390</name>
</gene>
<dbReference type="InterPro" id="IPR025316">
    <property type="entry name" value="DUF4221"/>
</dbReference>
<reference evidence="1 2" key="1">
    <citation type="submission" date="2020-09" db="EMBL/GenBank/DDBJ databases">
        <title>Echinicola sp. CAU 1574 isolated from sand of Sido Beach.</title>
        <authorList>
            <person name="Kim W."/>
        </authorList>
    </citation>
    <scope>NUCLEOTIDE SEQUENCE [LARGE SCALE GENOMIC DNA]</scope>
    <source>
        <strain evidence="1 2">CAU 1574</strain>
    </source>
</reference>
<organism evidence="1 2">
    <name type="scientific">Echinicola arenosa</name>
    <dbReference type="NCBI Taxonomy" id="2774144"/>
    <lineage>
        <taxon>Bacteria</taxon>
        <taxon>Pseudomonadati</taxon>
        <taxon>Bacteroidota</taxon>
        <taxon>Cytophagia</taxon>
        <taxon>Cytophagales</taxon>
        <taxon>Cyclobacteriaceae</taxon>
        <taxon>Echinicola</taxon>
    </lineage>
</organism>
<accession>A0ABR9AGW4</accession>
<evidence type="ECO:0000313" key="2">
    <source>
        <dbReference type="Proteomes" id="UP000647133"/>
    </source>
</evidence>
<dbReference type="EMBL" id="JACYTQ010000001">
    <property type="protein sequence ID" value="MBD8487981.1"/>
    <property type="molecule type" value="Genomic_DNA"/>
</dbReference>
<dbReference type="Proteomes" id="UP000647133">
    <property type="component" value="Unassembled WGS sequence"/>
</dbReference>
<dbReference type="RefSeq" id="WP_192008674.1">
    <property type="nucleotide sequence ID" value="NZ_JACYTQ010000001.1"/>
</dbReference>
<comment type="caution">
    <text evidence="1">The sequence shown here is derived from an EMBL/GenBank/DDBJ whole genome shotgun (WGS) entry which is preliminary data.</text>
</comment>
<keyword evidence="2" id="KW-1185">Reference proteome</keyword>
<dbReference type="InterPro" id="IPR011044">
    <property type="entry name" value="Quino_amine_DH_bsu"/>
</dbReference>